<keyword evidence="5 6" id="KW-0413">Isomerase</keyword>
<dbReference type="InterPro" id="IPR000297">
    <property type="entry name" value="PPIase_PpiC"/>
</dbReference>
<dbReference type="Pfam" id="PF00639">
    <property type="entry name" value="Rotamase"/>
    <property type="match status" value="1"/>
</dbReference>
<evidence type="ECO:0000256" key="1">
    <source>
        <dbReference type="ARBA" id="ARBA00022729"/>
    </source>
</evidence>
<dbReference type="GO" id="GO:0003755">
    <property type="term" value="F:peptidyl-prolyl cis-trans isomerase activity"/>
    <property type="evidence" value="ECO:0007669"/>
    <property type="project" value="UniProtKB-KW"/>
</dbReference>
<feature type="chain" id="PRO_5042786758" evidence="7">
    <location>
        <begin position="22"/>
        <end position="321"/>
    </location>
</feature>
<dbReference type="InterPro" id="IPR023058">
    <property type="entry name" value="PPIase_PpiC_CS"/>
</dbReference>
<dbReference type="Proteomes" id="UP001149607">
    <property type="component" value="Chromosome"/>
</dbReference>
<keyword evidence="3 6" id="KW-0697">Rotamase</keyword>
<reference evidence="10" key="2">
    <citation type="submission" date="2024-02" db="EMBL/GenBank/DDBJ databases">
        <title>Neisseria leonii sp. nov.</title>
        <authorList>
            <person name="Boutroux M."/>
            <person name="Favre-Rochex S."/>
            <person name="Gorgette O."/>
            <person name="Touak G."/>
            <person name="Muhle E."/>
            <person name="Chesneau O."/>
            <person name="Clermont D."/>
            <person name="Rahi P."/>
        </authorList>
    </citation>
    <scope>NUCLEOTIDE SEQUENCE</scope>
    <source>
        <strain evidence="10">51.81</strain>
    </source>
</reference>
<dbReference type="EC" id="5.2.1.8" evidence="9"/>
<dbReference type="PANTHER" id="PTHR47637">
    <property type="entry name" value="CHAPERONE SURA"/>
    <property type="match status" value="1"/>
</dbReference>
<dbReference type="InterPro" id="IPR046357">
    <property type="entry name" value="PPIase_dom_sf"/>
</dbReference>
<dbReference type="InterPro" id="IPR027304">
    <property type="entry name" value="Trigger_fact/SurA_dom_sf"/>
</dbReference>
<dbReference type="InterPro" id="IPR015391">
    <property type="entry name" value="SurA_N"/>
</dbReference>
<dbReference type="EMBL" id="CP146598">
    <property type="protein sequence ID" value="WWY02694.1"/>
    <property type="molecule type" value="Genomic_DNA"/>
</dbReference>
<feature type="signal peptide" evidence="7">
    <location>
        <begin position="1"/>
        <end position="21"/>
    </location>
</feature>
<evidence type="ECO:0000313" key="9">
    <source>
        <dbReference type="EMBL" id="MDD9327530.1"/>
    </source>
</evidence>
<evidence type="ECO:0000256" key="3">
    <source>
        <dbReference type="ARBA" id="ARBA00023110"/>
    </source>
</evidence>
<dbReference type="RefSeq" id="WP_274584779.1">
    <property type="nucleotide sequence ID" value="NZ_CP145811.1"/>
</dbReference>
<evidence type="ECO:0000256" key="7">
    <source>
        <dbReference type="SAM" id="SignalP"/>
    </source>
</evidence>
<evidence type="ECO:0000313" key="10">
    <source>
        <dbReference type="EMBL" id="WWY02694.1"/>
    </source>
</evidence>
<evidence type="ECO:0000313" key="11">
    <source>
        <dbReference type="Proteomes" id="UP001149607"/>
    </source>
</evidence>
<dbReference type="Gene3D" id="1.10.4030.10">
    <property type="entry name" value="Porin chaperone SurA, peptide-binding domain"/>
    <property type="match status" value="1"/>
</dbReference>
<dbReference type="AlphaFoldDB" id="A0A9X4E122"/>
<dbReference type="PROSITE" id="PS50198">
    <property type="entry name" value="PPIC_PPIASE_2"/>
    <property type="match status" value="1"/>
</dbReference>
<gene>
    <name evidence="9" type="ORF">ORY91_000936</name>
    <name evidence="10" type="ORF">V9W64_08300</name>
</gene>
<feature type="domain" description="PpiC" evidence="8">
    <location>
        <begin position="176"/>
        <end position="275"/>
    </location>
</feature>
<dbReference type="Pfam" id="PF09312">
    <property type="entry name" value="SurA_N"/>
    <property type="match status" value="1"/>
</dbReference>
<evidence type="ECO:0000256" key="2">
    <source>
        <dbReference type="ARBA" id="ARBA00022764"/>
    </source>
</evidence>
<evidence type="ECO:0000259" key="8">
    <source>
        <dbReference type="PROSITE" id="PS50198"/>
    </source>
</evidence>
<protein>
    <submittedName>
        <fullName evidence="9">Peptidylprolyl isomerase</fullName>
        <ecNumber evidence="9">5.2.1.8</ecNumber>
    </submittedName>
</protein>
<accession>A0A9X4E122</accession>
<keyword evidence="4" id="KW-0143">Chaperone</keyword>
<name>A0A9X4E122_9NEIS</name>
<organism evidence="9">
    <name type="scientific">Neisseria leonii</name>
    <dbReference type="NCBI Taxonomy" id="2995413"/>
    <lineage>
        <taxon>Bacteria</taxon>
        <taxon>Pseudomonadati</taxon>
        <taxon>Pseudomonadota</taxon>
        <taxon>Betaproteobacteria</taxon>
        <taxon>Neisseriales</taxon>
        <taxon>Neisseriaceae</taxon>
        <taxon>Neisseria</taxon>
    </lineage>
</organism>
<proteinExistence type="predicted"/>
<keyword evidence="2" id="KW-0574">Periplasm</keyword>
<evidence type="ECO:0000256" key="6">
    <source>
        <dbReference type="PROSITE-ProRule" id="PRU00278"/>
    </source>
</evidence>
<reference evidence="9" key="1">
    <citation type="submission" date="2022-10" db="EMBL/GenBank/DDBJ databases">
        <authorList>
            <person name="Boutroux M."/>
        </authorList>
    </citation>
    <scope>NUCLEOTIDE SEQUENCE</scope>
    <source>
        <strain evidence="9">51.81</strain>
    </source>
</reference>
<keyword evidence="11" id="KW-1185">Reference proteome</keyword>
<dbReference type="PANTHER" id="PTHR47637:SF1">
    <property type="entry name" value="CHAPERONE SURA"/>
    <property type="match status" value="1"/>
</dbReference>
<dbReference type="PROSITE" id="PS01096">
    <property type="entry name" value="PPIC_PPIASE_1"/>
    <property type="match status" value="1"/>
</dbReference>
<evidence type="ECO:0000256" key="5">
    <source>
        <dbReference type="ARBA" id="ARBA00023235"/>
    </source>
</evidence>
<dbReference type="EMBL" id="JAPQFL010000002">
    <property type="protein sequence ID" value="MDD9327530.1"/>
    <property type="molecule type" value="Genomic_DNA"/>
</dbReference>
<dbReference type="Gene3D" id="3.10.50.40">
    <property type="match status" value="1"/>
</dbReference>
<keyword evidence="1 7" id="KW-0732">Signal</keyword>
<evidence type="ECO:0000256" key="4">
    <source>
        <dbReference type="ARBA" id="ARBA00023186"/>
    </source>
</evidence>
<dbReference type="SUPFAM" id="SSF54534">
    <property type="entry name" value="FKBP-like"/>
    <property type="match status" value="1"/>
</dbReference>
<dbReference type="InterPro" id="IPR050280">
    <property type="entry name" value="OMP_Chaperone_SurA"/>
</dbReference>
<sequence>MKMKTVLLAVMAGLALPTVQAAGVKAVDSIAAVADNQVITLSRLNAAVEAAKRSGGVRSMTDGQIRNQVLAQLINESLLVQAGKRRGLAASEAEVDAELARQAAAQKVGVEALYARAARSGIGRNALRRQAADAVVGQKVRQQVIQQQAQVSDQEIDAAIEQAARQGIALPEGGAVKEYRAQHILIKADQALAAAAAEDTIHKLWREARSGQDFAQLARQYSQDAGSAPQGGDLGWFSDGVMVPEFEAAVKSLEPGQLSRPVKSQFGWHIIRLNETRESGSPEARRRHAVRNLIVQQKAAQAQAALLQQLYEGAYVDVRVR</sequence>
<dbReference type="SUPFAM" id="SSF109998">
    <property type="entry name" value="Triger factor/SurA peptide-binding domain-like"/>
    <property type="match status" value="1"/>
</dbReference>